<dbReference type="Proteomes" id="UP000751190">
    <property type="component" value="Unassembled WGS sequence"/>
</dbReference>
<feature type="compositionally biased region" description="Gly residues" evidence="1">
    <location>
        <begin position="271"/>
        <end position="285"/>
    </location>
</feature>
<dbReference type="PANTHER" id="PTHR35381">
    <property type="entry name" value="EF-HAND DOMAIN-CONTAINING PROTEIN"/>
    <property type="match status" value="1"/>
</dbReference>
<feature type="compositionally biased region" description="Low complexity" evidence="1">
    <location>
        <begin position="952"/>
        <end position="966"/>
    </location>
</feature>
<feature type="region of interest" description="Disordered" evidence="1">
    <location>
        <begin position="176"/>
        <end position="342"/>
    </location>
</feature>
<proteinExistence type="predicted"/>
<feature type="compositionally biased region" description="Basic and acidic residues" evidence="1">
    <location>
        <begin position="57"/>
        <end position="67"/>
    </location>
</feature>
<feature type="compositionally biased region" description="Low complexity" evidence="1">
    <location>
        <begin position="354"/>
        <end position="387"/>
    </location>
</feature>
<name>A0A8J5XU44_DIALT</name>
<dbReference type="OrthoDB" id="75192at2759"/>
<evidence type="ECO:0000313" key="2">
    <source>
        <dbReference type="EMBL" id="KAG8469006.1"/>
    </source>
</evidence>
<dbReference type="PANTHER" id="PTHR35381:SF1">
    <property type="entry name" value="EF-HAND DOMAIN-CONTAINING PROTEIN"/>
    <property type="match status" value="1"/>
</dbReference>
<feature type="region of interest" description="Disordered" evidence="1">
    <location>
        <begin position="400"/>
        <end position="439"/>
    </location>
</feature>
<feature type="region of interest" description="Disordered" evidence="1">
    <location>
        <begin position="617"/>
        <end position="677"/>
    </location>
</feature>
<feature type="compositionally biased region" description="Low complexity" evidence="1">
    <location>
        <begin position="260"/>
        <end position="270"/>
    </location>
</feature>
<feature type="compositionally biased region" description="Basic and acidic residues" evidence="1">
    <location>
        <begin position="305"/>
        <end position="318"/>
    </location>
</feature>
<organism evidence="2 3">
    <name type="scientific">Diacronema lutheri</name>
    <name type="common">Unicellular marine alga</name>
    <name type="synonym">Monochrysis lutheri</name>
    <dbReference type="NCBI Taxonomy" id="2081491"/>
    <lineage>
        <taxon>Eukaryota</taxon>
        <taxon>Haptista</taxon>
        <taxon>Haptophyta</taxon>
        <taxon>Pavlovophyceae</taxon>
        <taxon>Pavlovales</taxon>
        <taxon>Pavlovaceae</taxon>
        <taxon>Diacronema</taxon>
    </lineage>
</organism>
<feature type="compositionally biased region" description="Low complexity" evidence="1">
    <location>
        <begin position="1155"/>
        <end position="1164"/>
    </location>
</feature>
<feature type="compositionally biased region" description="Basic and acidic residues" evidence="1">
    <location>
        <begin position="536"/>
        <end position="548"/>
    </location>
</feature>
<feature type="region of interest" description="Disordered" evidence="1">
    <location>
        <begin position="354"/>
        <end position="388"/>
    </location>
</feature>
<feature type="compositionally biased region" description="Low complexity" evidence="1">
    <location>
        <begin position="407"/>
        <end position="427"/>
    </location>
</feature>
<evidence type="ECO:0000256" key="1">
    <source>
        <dbReference type="SAM" id="MobiDB-lite"/>
    </source>
</evidence>
<protein>
    <recommendedName>
        <fullName evidence="4">PFU domain-containing protein</fullName>
    </recommendedName>
</protein>
<dbReference type="EMBL" id="JAGTXO010000003">
    <property type="protein sequence ID" value="KAG8469006.1"/>
    <property type="molecule type" value="Genomic_DNA"/>
</dbReference>
<keyword evidence="3" id="KW-1185">Reference proteome</keyword>
<sequence>MAVQAESAENSSEALSAEELLARIDQAEARLRESIAARGAGVVRPPAPPNAPANRALEPRAPAERLGVRAQPTGASAGAAELDETRSWNTPHDGRPTATGESARKLLLIMSIDIGDGRSASIEIRQGDTAGPLADAFAREHGLGAFARDTLCAHVELHLAQLGAERAHGAVTEPFGATTRALDGPVSNESADERESGGHVDAHGGCGGSDAPGGSRPGSTAGWVPTGASGIARGADSPSCDELRAPSDWSDESEAGGPGRAASRRAAASSDGGGRAACASGGGAACDGREWRGATVDGAPSSDATHARETHARAERVLASEPVPLQRAESATREAGRDGDGQLQISRQLRDAIAGAARAPHASSATAPSPGAAHASSMGSASAAPPSWLEHNERRASALERRRGVLPGSARAVSAGSRAVPEPAVADARARARSPPWPPVHERLLAEGEQRRARVAAVRERVERERAERLDESRVSPPARSAAFVAARRAAEARVGGTPAGEPPPRARSAGERLHALSAQTSARLDAKREAWRLHRKAEEARARESKLARSPGSQRSASAANRPPPWVALDADRAKSVREREAAIAKAEVAQMRECTFRPYVSSRSTAFAARRAAEADGARTDGAARDGAPVGPDGAGPDGAGPDGAGPDGAGRSAAGARPAQRRARSAGPASRAESATGAFAGLVADADRRRREAAVRADAERADADARERQYRGEAARARALSPAREEHLRKLAYSRHISEQEVEQLRAYLNQPVDHATGRPFFTPAVNAAPVVGRESVPGDGAVFSILYEAAQARAEKLDAMVSEADASAREQARVRVQRRRSQHLAAGARKRGLVPLFRALEGATSHGLGVDELAAMLRDGLAPPAPVGPDERKAQRLVPDSACVDMLAVRWTELACALDACGAPEALADDLRALLLEVAPVAPPLGATAAMRARAARARHVAGAPAAAPADAPAAEATPEASCPEGSAPGSQHWLTFAQLVGALAPRARELAAARGGGRGVRHVLGVVSARAERTTSAQAAPGGRAFQPEIRDASRAQALERRARLGEVGDFSGRLYDEHNRKLRALAELRDRQREKEMAGLRFAPEINRQSHNLTRKASAPEGDIFSRLYAPKPLPHCAPQSTPDTDVAAGNPNAAKRIARGEPPSPSRGATRPGSAPAPAPARRARSPGGAAAHSSTSMRHEPSSPPSGGAARRVSPSANLSRQLARLMSPFAQVPTAQLEELHVPSSQRPRYASRADVGGGAGGSLAARLQLAAETPVPTVRGARASGSAFASFSPTLTTPQPPGFATAAPEADGTLQEIEDRFYSALALRLGARP</sequence>
<feature type="region of interest" description="Disordered" evidence="1">
    <location>
        <begin position="1114"/>
        <end position="1207"/>
    </location>
</feature>
<feature type="compositionally biased region" description="Basic and acidic residues" evidence="1">
    <location>
        <begin position="617"/>
        <end position="626"/>
    </location>
</feature>
<accession>A0A8J5XU44</accession>
<feature type="region of interest" description="Disordered" evidence="1">
    <location>
        <begin position="952"/>
        <end position="974"/>
    </location>
</feature>
<feature type="compositionally biased region" description="Basic and acidic residues" evidence="1">
    <location>
        <begin position="191"/>
        <end position="202"/>
    </location>
</feature>
<feature type="region of interest" description="Disordered" evidence="1">
    <location>
        <begin position="37"/>
        <end position="80"/>
    </location>
</feature>
<feature type="compositionally biased region" description="Gly residues" evidence="1">
    <location>
        <begin position="635"/>
        <end position="651"/>
    </location>
</feature>
<gene>
    <name evidence="2" type="ORF">KFE25_007524</name>
</gene>
<reference evidence="2" key="1">
    <citation type="submission" date="2021-05" db="EMBL/GenBank/DDBJ databases">
        <title>The genome of the haptophyte Pavlova lutheri (Diacronema luteri, Pavlovales) - a model for lipid biosynthesis in eukaryotic algae.</title>
        <authorList>
            <person name="Hulatt C.J."/>
            <person name="Posewitz M.C."/>
        </authorList>
    </citation>
    <scope>NUCLEOTIDE SEQUENCE</scope>
    <source>
        <strain evidence="2">NIVA-4/92</strain>
    </source>
</reference>
<feature type="compositionally biased region" description="Low complexity" evidence="1">
    <location>
        <begin position="1174"/>
        <end position="1183"/>
    </location>
</feature>
<evidence type="ECO:0008006" key="4">
    <source>
        <dbReference type="Google" id="ProtNLM"/>
    </source>
</evidence>
<feature type="compositionally biased region" description="Low complexity" evidence="1">
    <location>
        <begin position="652"/>
        <end position="661"/>
    </location>
</feature>
<comment type="caution">
    <text evidence="2">The sequence shown here is derived from an EMBL/GenBank/DDBJ whole genome shotgun (WGS) entry which is preliminary data.</text>
</comment>
<feature type="compositionally biased region" description="Basic and acidic residues" evidence="1">
    <location>
        <begin position="330"/>
        <end position="340"/>
    </location>
</feature>
<feature type="compositionally biased region" description="Basic and acidic residues" evidence="1">
    <location>
        <begin position="697"/>
        <end position="720"/>
    </location>
</feature>
<evidence type="ECO:0000313" key="3">
    <source>
        <dbReference type="Proteomes" id="UP000751190"/>
    </source>
</evidence>
<feature type="region of interest" description="Disordered" evidence="1">
    <location>
        <begin position="697"/>
        <end position="725"/>
    </location>
</feature>
<feature type="region of interest" description="Disordered" evidence="1">
    <location>
        <begin position="536"/>
        <end position="569"/>
    </location>
</feature>